<dbReference type="Proteomes" id="UP000432089">
    <property type="component" value="Unassembled WGS sequence"/>
</dbReference>
<feature type="signal peptide" evidence="1">
    <location>
        <begin position="1"/>
        <end position="16"/>
    </location>
</feature>
<evidence type="ECO:0000313" key="2">
    <source>
        <dbReference type="EMBL" id="KAB0682890.1"/>
    </source>
</evidence>
<dbReference type="AlphaFoldDB" id="A0A7V7TY75"/>
<sequence length="526" mass="55077">MLAAAISFAAAGTALAQDAGGAVAPAVAAPMPDSLSEAVLPYSPYLFDLAVSSLRTVVAITYDTRAYDPVRRNFVVAGLRLHRGPFDARVAQLRLGPSATLLQGLEVDTRRLPVDPEFRDALRRLDSEVVRGDVYLAADFFANADLTVAASLDFDRIGRADLEAELKGFHILAPLGEAAGIGGDQPEVLGSLGRVRFTYEDAGLAKPLFEAIGREQNMGGEQMQATAAALARPLLAGYVAGLPGGVSPEFVRRADGWGEVAGRFLGDPKRIELLLEPAEPVPLDLLKDGAVDEAVLVRLNPTVATEPIGRTALVDPDAVPDAGGSVPLARRLVDGLGVPRDVGRGVALALADTAAGKPGASEIAVDGMIADPAASLTAANAADAYVILTLARTRGRIVPDAVLARATAFLPGQALAEAEAQALAEWRGSEAGRVSEAEETRAIAARDWRALRKLAFDHYDGTRRPLSMVRAFALADVAAAGGDRLAASLRDDLTLAAGDRRLALPLDAARQEAAELWRRVLAAKAP</sequence>
<proteinExistence type="predicted"/>
<dbReference type="EMBL" id="VZDO01000001">
    <property type="protein sequence ID" value="KAB0682890.1"/>
    <property type="molecule type" value="Genomic_DNA"/>
</dbReference>
<accession>A0A7V7TY75</accession>
<evidence type="ECO:0000313" key="3">
    <source>
        <dbReference type="Proteomes" id="UP000432089"/>
    </source>
</evidence>
<keyword evidence="3" id="KW-1185">Reference proteome</keyword>
<comment type="caution">
    <text evidence="2">The sequence shown here is derived from an EMBL/GenBank/DDBJ whole genome shotgun (WGS) entry which is preliminary data.</text>
</comment>
<protein>
    <submittedName>
        <fullName evidence="2">Uncharacterized protein</fullName>
    </submittedName>
</protein>
<reference evidence="2 3" key="1">
    <citation type="submission" date="2019-09" db="EMBL/GenBank/DDBJ databases">
        <title>YIM 132180 draft genome.</title>
        <authorList>
            <person name="Zhang K."/>
        </authorList>
    </citation>
    <scope>NUCLEOTIDE SEQUENCE [LARGE SCALE GENOMIC DNA]</scope>
    <source>
        <strain evidence="2 3">YIM 132180</strain>
    </source>
</reference>
<gene>
    <name evidence="2" type="ORF">F6X38_02075</name>
</gene>
<name>A0A7V7TY75_9HYPH</name>
<organism evidence="2 3">
    <name type="scientific">Plantimonas leprariae</name>
    <dbReference type="NCBI Taxonomy" id="2615207"/>
    <lineage>
        <taxon>Bacteria</taxon>
        <taxon>Pseudomonadati</taxon>
        <taxon>Pseudomonadota</taxon>
        <taxon>Alphaproteobacteria</taxon>
        <taxon>Hyphomicrobiales</taxon>
        <taxon>Aurantimonadaceae</taxon>
        <taxon>Plantimonas</taxon>
    </lineage>
</organism>
<feature type="chain" id="PRO_5030576641" evidence="1">
    <location>
        <begin position="17"/>
        <end position="526"/>
    </location>
</feature>
<keyword evidence="1" id="KW-0732">Signal</keyword>
<evidence type="ECO:0000256" key="1">
    <source>
        <dbReference type="SAM" id="SignalP"/>
    </source>
</evidence>